<proteinExistence type="predicted"/>
<sequence length="124" mass="14538">MSATRCTEEIDFFNYSEFSVMLDFWIKDSNRLQSLLVKSCETCHLKSSIGEWHIHSMFPTEYKEHRIPWIERGFGEHRYIGKFRSDPCASGNYSWMDDAQVFSCVYASPQSDDKYGLVIFTLLP</sequence>
<dbReference type="AlphaFoldDB" id="A0A6C0B0I8"/>
<organism evidence="1">
    <name type="scientific">viral metagenome</name>
    <dbReference type="NCBI Taxonomy" id="1070528"/>
    <lineage>
        <taxon>unclassified sequences</taxon>
        <taxon>metagenomes</taxon>
        <taxon>organismal metagenomes</taxon>
    </lineage>
</organism>
<evidence type="ECO:0000313" key="1">
    <source>
        <dbReference type="EMBL" id="QHS85314.1"/>
    </source>
</evidence>
<reference evidence="1" key="1">
    <citation type="journal article" date="2020" name="Nature">
        <title>Giant virus diversity and host interactions through global metagenomics.</title>
        <authorList>
            <person name="Schulz F."/>
            <person name="Roux S."/>
            <person name="Paez-Espino D."/>
            <person name="Jungbluth S."/>
            <person name="Walsh D.A."/>
            <person name="Denef V.J."/>
            <person name="McMahon K.D."/>
            <person name="Konstantinidis K.T."/>
            <person name="Eloe-Fadrosh E.A."/>
            <person name="Kyrpides N.C."/>
            <person name="Woyke T."/>
        </authorList>
    </citation>
    <scope>NUCLEOTIDE SEQUENCE</scope>
    <source>
        <strain evidence="1">GVMAG-M-3300009182-78</strain>
    </source>
</reference>
<protein>
    <submittedName>
        <fullName evidence="1">Uncharacterized protein</fullName>
    </submittedName>
</protein>
<dbReference type="EMBL" id="MN739042">
    <property type="protein sequence ID" value="QHS85314.1"/>
    <property type="molecule type" value="Genomic_DNA"/>
</dbReference>
<accession>A0A6C0B0I8</accession>
<name>A0A6C0B0I8_9ZZZZ</name>